<feature type="domain" description="DUF5597" evidence="3">
    <location>
        <begin position="395"/>
        <end position="530"/>
    </location>
</feature>
<reference evidence="4 5" key="1">
    <citation type="journal article" date="2013" name="Stand. Genomic Sci.">
        <title>Genomic Encyclopedia of Type Strains, Phase I: The one thousand microbial genomes (KMG-I) project.</title>
        <authorList>
            <person name="Kyrpides N.C."/>
            <person name="Woyke T."/>
            <person name="Eisen J.A."/>
            <person name="Garrity G."/>
            <person name="Lilburn T.G."/>
            <person name="Beck B.J."/>
            <person name="Whitman W.B."/>
            <person name="Hugenholtz P."/>
            <person name="Klenk H.P."/>
        </authorList>
    </citation>
    <scope>NUCLEOTIDE SEQUENCE [LARGE SCALE GENOMIC DNA]</scope>
    <source>
        <strain evidence="4 5">DSM 13484</strain>
    </source>
</reference>
<evidence type="ECO:0000259" key="2">
    <source>
        <dbReference type="Pfam" id="PF01301"/>
    </source>
</evidence>
<dbReference type="InterPro" id="IPR031330">
    <property type="entry name" value="Gly_Hdrlase_35_cat"/>
</dbReference>
<feature type="domain" description="Glycoside hydrolase 35 catalytic" evidence="2">
    <location>
        <begin position="38"/>
        <end position="219"/>
    </location>
</feature>
<comment type="caution">
    <text evidence="4">The sequence shown here is derived from an EMBL/GenBank/DDBJ whole genome shotgun (WGS) entry which is preliminary data.</text>
</comment>
<dbReference type="Gene3D" id="3.20.20.80">
    <property type="entry name" value="Glycosidases"/>
    <property type="match status" value="1"/>
</dbReference>
<keyword evidence="5" id="KW-1185">Reference proteome</keyword>
<dbReference type="RefSeq" id="WP_211366491.1">
    <property type="nucleotide sequence ID" value="NZ_BAAAFY010000002.1"/>
</dbReference>
<dbReference type="Proteomes" id="UP000316778">
    <property type="component" value="Unassembled WGS sequence"/>
</dbReference>
<evidence type="ECO:0000256" key="1">
    <source>
        <dbReference type="SAM" id="SignalP"/>
    </source>
</evidence>
<organism evidence="4 5">
    <name type="scientific">Chitinophaga japonensis</name>
    <name type="common">Flexibacter japonensis</name>
    <dbReference type="NCBI Taxonomy" id="104662"/>
    <lineage>
        <taxon>Bacteria</taxon>
        <taxon>Pseudomonadati</taxon>
        <taxon>Bacteroidota</taxon>
        <taxon>Chitinophagia</taxon>
        <taxon>Chitinophagales</taxon>
        <taxon>Chitinophagaceae</taxon>
        <taxon>Chitinophaga</taxon>
    </lineage>
</organism>
<feature type="signal peptide" evidence="1">
    <location>
        <begin position="1"/>
        <end position="21"/>
    </location>
</feature>
<name>A0A562ST14_CHIJA</name>
<evidence type="ECO:0000259" key="3">
    <source>
        <dbReference type="Pfam" id="PF18120"/>
    </source>
</evidence>
<gene>
    <name evidence="4" type="ORF">LX66_4799</name>
</gene>
<dbReference type="Pfam" id="PF18120">
    <property type="entry name" value="DUF5597"/>
    <property type="match status" value="1"/>
</dbReference>
<dbReference type="EMBL" id="VLLG01000005">
    <property type="protein sequence ID" value="TWI84429.1"/>
    <property type="molecule type" value="Genomic_DNA"/>
</dbReference>
<evidence type="ECO:0000313" key="4">
    <source>
        <dbReference type="EMBL" id="TWI84429.1"/>
    </source>
</evidence>
<keyword evidence="1" id="KW-0732">Signal</keyword>
<dbReference type="AlphaFoldDB" id="A0A562ST14"/>
<protein>
    <submittedName>
        <fullName evidence="4">Beta-galactosidase GanA</fullName>
    </submittedName>
</protein>
<dbReference type="SUPFAM" id="SSF51445">
    <property type="entry name" value="(Trans)glycosidases"/>
    <property type="match status" value="1"/>
</dbReference>
<dbReference type="Pfam" id="PF01301">
    <property type="entry name" value="Glyco_hydro_35"/>
    <property type="match status" value="1"/>
</dbReference>
<dbReference type="InterPro" id="IPR017853">
    <property type="entry name" value="GH"/>
</dbReference>
<proteinExistence type="predicted"/>
<dbReference type="Gene3D" id="2.60.220.20">
    <property type="entry name" value="putative beta-Galactosidase from caulobacter crescentus"/>
    <property type="match status" value="1"/>
</dbReference>
<evidence type="ECO:0000313" key="5">
    <source>
        <dbReference type="Proteomes" id="UP000316778"/>
    </source>
</evidence>
<sequence length="553" mass="62412">MKYYFSLLYIAIVLLPAMLHAQENNPAPRLERKDAATQLLVDGKPFLVLGGELGNSTASTIEQMRPVWPRLQAMQLNTVLIPVYWELMEPKENVFDFTRVDDHIQQARQHDMKIIFLWFGSWKNSMSCYAPAWVKTDADRFERATDKDRKPVEILSAFGEENLAADKKAFAALMKHIRQIDEKERTVIMVQVENEIGMLGPAREITRKANAAFNRPVPAELMNYLVNNKALLLPGLRSRWAAQGYKTSGNWEAVFGKGPATDEIFQAWYYARFANAVAAAGKAEYDIPMYVNAALFREGQLPGNYPSAGPLPQVMEVWQCAAPAVDILSPDFYNPNTTYWCDLYTRKQQPLFIPEMRFEPSCGAKALYVFGHYNTLGFSPFSIENGAKEEAGALKSSYDIIRQLQPLIIAGNSIHRNEKGNREGILVDKVNTRQKLRLGGYDITFLHDGLLPWSPVAKDSVWEPGGGIIIRVGEDEFMVGGMGVFATFTSVDTTEVANILWIDEGEFVNGAWQRGRRLNGDQSHQGRHLRIPFGEWGLQRIKLYRTNVGTATF</sequence>
<accession>A0A562ST14</accession>
<dbReference type="InterPro" id="IPR040719">
    <property type="entry name" value="DUF5597"/>
</dbReference>
<feature type="chain" id="PRO_5022059994" evidence="1">
    <location>
        <begin position="22"/>
        <end position="553"/>
    </location>
</feature>